<evidence type="ECO:0000256" key="1">
    <source>
        <dbReference type="SAM" id="MobiDB-lite"/>
    </source>
</evidence>
<gene>
    <name evidence="2" type="ORF">H6P81_010160</name>
</gene>
<name>A0AAV7EMZ9_ARIFI</name>
<evidence type="ECO:0000313" key="2">
    <source>
        <dbReference type="EMBL" id="KAG9450195.1"/>
    </source>
</evidence>
<feature type="region of interest" description="Disordered" evidence="1">
    <location>
        <begin position="35"/>
        <end position="74"/>
    </location>
</feature>
<organism evidence="2 3">
    <name type="scientific">Aristolochia fimbriata</name>
    <name type="common">White veined hardy Dutchman's pipe vine</name>
    <dbReference type="NCBI Taxonomy" id="158543"/>
    <lineage>
        <taxon>Eukaryota</taxon>
        <taxon>Viridiplantae</taxon>
        <taxon>Streptophyta</taxon>
        <taxon>Embryophyta</taxon>
        <taxon>Tracheophyta</taxon>
        <taxon>Spermatophyta</taxon>
        <taxon>Magnoliopsida</taxon>
        <taxon>Magnoliidae</taxon>
        <taxon>Piperales</taxon>
        <taxon>Aristolochiaceae</taxon>
        <taxon>Aristolochia</taxon>
    </lineage>
</organism>
<accession>A0AAV7EMZ9</accession>
<dbReference type="Proteomes" id="UP000825729">
    <property type="component" value="Unassembled WGS sequence"/>
</dbReference>
<evidence type="ECO:0000313" key="3">
    <source>
        <dbReference type="Proteomes" id="UP000825729"/>
    </source>
</evidence>
<dbReference type="AlphaFoldDB" id="A0AAV7EMZ9"/>
<sequence>MSFQFMIPGQPGMLVMEKANKKRTPLAALNNASTYVKKSRKEAPPASFPALPPTFLSPISQTEPQTSCPPETYPPVETVQILSSPEAPEALQEQVSSPGAIAQTNSSIVAAPEGTEVVEELAEVAPALTQPEALPVQEAAPPVVQEAAEEEVVVQEEIAAPT</sequence>
<dbReference type="EMBL" id="JAINDJ010000004">
    <property type="protein sequence ID" value="KAG9450195.1"/>
    <property type="molecule type" value="Genomic_DNA"/>
</dbReference>
<comment type="caution">
    <text evidence="2">The sequence shown here is derived from an EMBL/GenBank/DDBJ whole genome shotgun (WGS) entry which is preliminary data.</text>
</comment>
<reference evidence="2 3" key="1">
    <citation type="submission" date="2021-07" db="EMBL/GenBank/DDBJ databases">
        <title>The Aristolochia fimbriata genome: insights into angiosperm evolution, floral development and chemical biosynthesis.</title>
        <authorList>
            <person name="Jiao Y."/>
        </authorList>
    </citation>
    <scope>NUCLEOTIDE SEQUENCE [LARGE SCALE GENOMIC DNA]</scope>
    <source>
        <strain evidence="2">IBCAS-2021</strain>
        <tissue evidence="2">Leaf</tissue>
    </source>
</reference>
<proteinExistence type="predicted"/>
<protein>
    <submittedName>
        <fullName evidence="2">Uncharacterized protein</fullName>
    </submittedName>
</protein>
<feature type="compositionally biased region" description="Polar residues" evidence="1">
    <location>
        <begin position="57"/>
        <end position="69"/>
    </location>
</feature>
<keyword evidence="3" id="KW-1185">Reference proteome</keyword>